<reference evidence="2" key="2">
    <citation type="submission" date="2023-04" db="EMBL/GenBank/DDBJ databases">
        <title>'Rhodoalgimonas zhirmunskyi' gen. nov., isolated from a red alga.</title>
        <authorList>
            <person name="Nedashkovskaya O.I."/>
            <person name="Otstavnykh N.Y."/>
            <person name="Bystritskaya E.P."/>
            <person name="Balabanova L.A."/>
            <person name="Isaeva M.P."/>
        </authorList>
    </citation>
    <scope>NUCLEOTIDE SEQUENCE</scope>
    <source>
        <strain evidence="2">10Alg 79</strain>
    </source>
</reference>
<comment type="caution">
    <text evidence="2">The sequence shown here is derived from an EMBL/GenBank/DDBJ whole genome shotgun (WGS) entry which is preliminary data.</text>
</comment>
<dbReference type="InterPro" id="IPR022584">
    <property type="entry name" value="DUF2937"/>
</dbReference>
<evidence type="ECO:0000313" key="2">
    <source>
        <dbReference type="EMBL" id="MDQ2095475.1"/>
    </source>
</evidence>
<protein>
    <submittedName>
        <fullName evidence="2">DUF2937 family protein</fullName>
    </submittedName>
</protein>
<accession>A0AAJ1UBK1</accession>
<keyword evidence="3" id="KW-1185">Reference proteome</keyword>
<keyword evidence="1" id="KW-0472">Membrane</keyword>
<keyword evidence="1" id="KW-0812">Transmembrane</keyword>
<dbReference type="AlphaFoldDB" id="A0AAJ1UBK1"/>
<evidence type="ECO:0000313" key="3">
    <source>
        <dbReference type="Proteomes" id="UP001227162"/>
    </source>
</evidence>
<keyword evidence="1" id="KW-1133">Transmembrane helix</keyword>
<reference evidence="2" key="1">
    <citation type="submission" date="2022-07" db="EMBL/GenBank/DDBJ databases">
        <authorList>
            <person name="Otstavnykh N."/>
            <person name="Isaeva M."/>
            <person name="Bystritskaya E."/>
        </authorList>
    </citation>
    <scope>NUCLEOTIDE SEQUENCE</scope>
    <source>
        <strain evidence="2">10Alg 79</strain>
    </source>
</reference>
<organism evidence="2 3">
    <name type="scientific">Rhodalgimonas zhirmunskyi</name>
    <dbReference type="NCBI Taxonomy" id="2964767"/>
    <lineage>
        <taxon>Bacteria</taxon>
        <taxon>Pseudomonadati</taxon>
        <taxon>Pseudomonadota</taxon>
        <taxon>Alphaproteobacteria</taxon>
        <taxon>Rhodobacterales</taxon>
        <taxon>Roseobacteraceae</taxon>
        <taxon>Rhodalgimonas</taxon>
    </lineage>
</organism>
<feature type="transmembrane region" description="Helical" evidence="1">
    <location>
        <begin position="134"/>
        <end position="155"/>
    </location>
</feature>
<dbReference type="Pfam" id="PF11157">
    <property type="entry name" value="DUF2937"/>
    <property type="match status" value="1"/>
</dbReference>
<dbReference type="RefSeq" id="WP_317627091.1">
    <property type="nucleotide sequence ID" value="NZ_JANFFA010000004.1"/>
</dbReference>
<gene>
    <name evidence="2" type="ORF">NOI20_15250</name>
</gene>
<sequence length="171" mass="18111">MILRALTLAAGVTGAAGASQFPEFSQQYVQRLGGAVDELSRFVEEFDADAAQVGLSRDAALKDLAEGGAMGAQRAETMGRTLARYDRLSADLTALSAAGPFTRAYYAGRMGDNEIAERAWATFRPAMPLTFEGVTFAGFGFFTGWIAAAGLLSLVRRLFRRGQGGRAASTA</sequence>
<dbReference type="EMBL" id="JANFFA010000004">
    <property type="protein sequence ID" value="MDQ2095475.1"/>
    <property type="molecule type" value="Genomic_DNA"/>
</dbReference>
<name>A0AAJ1UBK1_9RHOB</name>
<dbReference type="Proteomes" id="UP001227162">
    <property type="component" value="Unassembled WGS sequence"/>
</dbReference>
<evidence type="ECO:0000256" key="1">
    <source>
        <dbReference type="SAM" id="Phobius"/>
    </source>
</evidence>
<proteinExistence type="predicted"/>